<dbReference type="STRING" id="1619013.UT41_C0002G0003"/>
<dbReference type="Pfam" id="PF20803">
    <property type="entry name" value="PaaX_M"/>
    <property type="match status" value="1"/>
</dbReference>
<evidence type="ECO:0000313" key="2">
    <source>
        <dbReference type="EMBL" id="KKR12229.1"/>
    </source>
</evidence>
<dbReference type="AlphaFoldDB" id="A0A0G0N7V1"/>
<reference evidence="2 3" key="1">
    <citation type="journal article" date="2015" name="Nature">
        <title>rRNA introns, odd ribosomes, and small enigmatic genomes across a large radiation of phyla.</title>
        <authorList>
            <person name="Brown C.T."/>
            <person name="Hug L.A."/>
            <person name="Thomas B.C."/>
            <person name="Sharon I."/>
            <person name="Castelle C.J."/>
            <person name="Singh A."/>
            <person name="Wilkins M.J."/>
            <person name="Williams K.H."/>
            <person name="Banfield J.F."/>
        </authorList>
    </citation>
    <scope>NUCLEOTIDE SEQUENCE [LARGE SCALE GENOMIC DNA]</scope>
</reference>
<name>A0A0G0N7V1_9BACT</name>
<protein>
    <recommendedName>
        <fullName evidence="1">Transcriptional repressor PaaX-like central Cas2-like domain-containing protein</fullName>
    </recommendedName>
</protein>
<sequence length="196" mass="22838">MQYNSSQKVLEAISEGIIFPLDLFEAIIESGYGASSRKIENSFYKIKNGRAREQFKKEEERRRRQAYASLMYKLKRDGLVKESGEGEEKEYALTVKGEQKLEILKSKDGFPDTYYTKEKSNKIIIVMFDIPEKDVRKRAWLRMVLNNLDFKMAQKSVWIGKTTIPKELIGDLMRMQLESYVEIFEVGNTGNLKNIL</sequence>
<accession>A0A0G0N7V1</accession>
<comment type="caution">
    <text evidence="2">The sequence shown here is derived from an EMBL/GenBank/DDBJ whole genome shotgun (WGS) entry which is preliminary data.</text>
</comment>
<feature type="domain" description="Transcriptional repressor PaaX-like central Cas2-like" evidence="1">
    <location>
        <begin position="125"/>
        <end position="187"/>
    </location>
</feature>
<proteinExistence type="predicted"/>
<evidence type="ECO:0000259" key="1">
    <source>
        <dbReference type="Pfam" id="PF20803"/>
    </source>
</evidence>
<gene>
    <name evidence="2" type="ORF">UT41_C0002G0003</name>
</gene>
<evidence type="ECO:0000313" key="3">
    <source>
        <dbReference type="Proteomes" id="UP000034665"/>
    </source>
</evidence>
<organism evidence="2 3">
    <name type="scientific">Candidatus Wolfebacteria bacterium GW2011_GWC2_39_22</name>
    <dbReference type="NCBI Taxonomy" id="1619013"/>
    <lineage>
        <taxon>Bacteria</taxon>
        <taxon>Candidatus Wolfeibacteriota</taxon>
    </lineage>
</organism>
<dbReference type="Proteomes" id="UP000034665">
    <property type="component" value="Unassembled WGS sequence"/>
</dbReference>
<dbReference type="EMBL" id="LBWR01000002">
    <property type="protein sequence ID" value="KKR12229.1"/>
    <property type="molecule type" value="Genomic_DNA"/>
</dbReference>
<dbReference type="InterPro" id="IPR048846">
    <property type="entry name" value="PaaX-like_central"/>
</dbReference>